<name>A0A5B8QWJ2_9GAMM</name>
<proteinExistence type="predicted"/>
<evidence type="ECO:0000313" key="1">
    <source>
        <dbReference type="EMBL" id="QDZ90814.1"/>
    </source>
</evidence>
<gene>
    <name evidence="1" type="ORF">D0436_10235</name>
</gene>
<dbReference type="EMBL" id="CP031775">
    <property type="protein sequence ID" value="QDZ90814.1"/>
    <property type="molecule type" value="Genomic_DNA"/>
</dbReference>
<protein>
    <submittedName>
        <fullName evidence="1">Uncharacterized protein</fullName>
    </submittedName>
</protein>
<sequence length="88" mass="10616">MRYRYKQGLLTFEIRFYSLIPVYIRKASSHMHWPYANNKCVCLYKYANELAFTKRFIEFVLRYHPIKITTQHRLGTEIANNALNVDII</sequence>
<reference evidence="1" key="1">
    <citation type="journal article" date="2019" name="Ecotoxicol. Environ. Saf.">
        <title>Microbial characterization of heavy metal resistant bacterial strains isolated from an electroplating wastewater treatment plant.</title>
        <authorList>
            <person name="Cai X."/>
            <person name="Zheng X."/>
            <person name="Zhang D."/>
            <person name="Iqbal W."/>
            <person name="Liu C."/>
            <person name="Yang B."/>
            <person name="Zhao X."/>
            <person name="Lu X."/>
            <person name="Mao Y."/>
        </authorList>
    </citation>
    <scope>NUCLEOTIDE SEQUENCE [LARGE SCALE GENOMIC DNA]</scope>
    <source>
        <strain evidence="1">Ni1-3</strain>
    </source>
</reference>
<accession>A0A5B8QWJ2</accession>
<organism evidence="1">
    <name type="scientific">Shewanella decolorationis</name>
    <dbReference type="NCBI Taxonomy" id="256839"/>
    <lineage>
        <taxon>Bacteria</taxon>
        <taxon>Pseudomonadati</taxon>
        <taxon>Pseudomonadota</taxon>
        <taxon>Gammaproteobacteria</taxon>
        <taxon>Alteromonadales</taxon>
        <taxon>Shewanellaceae</taxon>
        <taxon>Shewanella</taxon>
    </lineage>
</organism>
<dbReference type="AlphaFoldDB" id="A0A5B8QWJ2"/>